<sequence length="183" mass="19871">MSFGLTPSQTVGPFFSHALTWLDGPDVVPESEPGAFWLRGRVFDGAGEPVPDALVESWQASPEGRFDHPDDPRGAVSGFRGYGRSATDDEGRWGIRTVLPGRVPGVDGRLQAPHIDLSVFARGLLDRVVTRVYFAGQPANAEDPVLSALSSDRRETLVAAVAQDGYVFDIRLQGERETVFFSV</sequence>
<dbReference type="OrthoDB" id="4417174at2"/>
<feature type="domain" description="Intradiol ring-cleavage dioxygenases" evidence="4">
    <location>
        <begin position="32"/>
        <end position="174"/>
    </location>
</feature>
<keyword evidence="6" id="KW-1185">Reference proteome</keyword>
<name>A0A1Q8CM54_9PSEU</name>
<comment type="similarity">
    <text evidence="1">Belongs to the intradiol ring-cleavage dioxygenase family.</text>
</comment>
<gene>
    <name evidence="5" type="ORF">BU204_21985</name>
</gene>
<comment type="caution">
    <text evidence="5">The sequence shown here is derived from an EMBL/GenBank/DDBJ whole genome shotgun (WGS) entry which is preliminary data.</text>
</comment>
<dbReference type="Proteomes" id="UP000185596">
    <property type="component" value="Unassembled WGS sequence"/>
</dbReference>
<evidence type="ECO:0000256" key="1">
    <source>
        <dbReference type="ARBA" id="ARBA00007825"/>
    </source>
</evidence>
<evidence type="ECO:0000313" key="6">
    <source>
        <dbReference type="Proteomes" id="UP000185596"/>
    </source>
</evidence>
<evidence type="ECO:0000256" key="2">
    <source>
        <dbReference type="ARBA" id="ARBA00022964"/>
    </source>
</evidence>
<evidence type="ECO:0000256" key="3">
    <source>
        <dbReference type="ARBA" id="ARBA00023002"/>
    </source>
</evidence>
<dbReference type="InterPro" id="IPR012786">
    <property type="entry name" value="Protocat_dOase_a"/>
</dbReference>
<dbReference type="InterPro" id="IPR050770">
    <property type="entry name" value="Intradiol_RC_Dioxygenase"/>
</dbReference>
<proteinExistence type="inferred from homology"/>
<protein>
    <submittedName>
        <fullName evidence="5">Protocatechuate 3,4-dioxygenase subunit alpha</fullName>
    </submittedName>
</protein>
<organism evidence="5 6">
    <name type="scientific">Actinophytocola xanthii</name>
    <dbReference type="NCBI Taxonomy" id="1912961"/>
    <lineage>
        <taxon>Bacteria</taxon>
        <taxon>Bacillati</taxon>
        <taxon>Actinomycetota</taxon>
        <taxon>Actinomycetes</taxon>
        <taxon>Pseudonocardiales</taxon>
        <taxon>Pseudonocardiaceae</taxon>
    </lineage>
</organism>
<dbReference type="NCBIfam" id="TIGR02423">
    <property type="entry name" value="protocat_alph"/>
    <property type="match status" value="1"/>
</dbReference>
<dbReference type="STRING" id="1912961.BU204_21985"/>
<dbReference type="InterPro" id="IPR000627">
    <property type="entry name" value="Intradiol_dOase_C"/>
</dbReference>
<dbReference type="CDD" id="cd03463">
    <property type="entry name" value="3_4-PCD_alpha"/>
    <property type="match status" value="1"/>
</dbReference>
<dbReference type="PANTHER" id="PTHR33711">
    <property type="entry name" value="DIOXYGENASE, PUTATIVE (AFU_ORTHOLOGUE AFUA_2G02910)-RELATED"/>
    <property type="match status" value="1"/>
</dbReference>
<dbReference type="Pfam" id="PF00775">
    <property type="entry name" value="Dioxygenase_C"/>
    <property type="match status" value="1"/>
</dbReference>
<dbReference type="Gene3D" id="2.60.130.10">
    <property type="entry name" value="Aromatic compound dioxygenase"/>
    <property type="match status" value="1"/>
</dbReference>
<dbReference type="EMBL" id="MSIE01000041">
    <property type="protein sequence ID" value="OLF15434.1"/>
    <property type="molecule type" value="Genomic_DNA"/>
</dbReference>
<dbReference type="PANTHER" id="PTHR33711:SF9">
    <property type="entry name" value="PROTOCATECHUATE 3,4-DIOXYGENASE ALPHA CHAIN"/>
    <property type="match status" value="1"/>
</dbReference>
<evidence type="ECO:0000259" key="4">
    <source>
        <dbReference type="Pfam" id="PF00775"/>
    </source>
</evidence>
<accession>A0A1Q8CM54</accession>
<keyword evidence="3" id="KW-0560">Oxidoreductase</keyword>
<dbReference type="InterPro" id="IPR015889">
    <property type="entry name" value="Intradiol_dOase_core"/>
</dbReference>
<reference evidence="5 6" key="1">
    <citation type="submission" date="2016-12" db="EMBL/GenBank/DDBJ databases">
        <title>The draft genome sequence of Actinophytocola sp. 11-183.</title>
        <authorList>
            <person name="Wang W."/>
            <person name="Yuan L."/>
        </authorList>
    </citation>
    <scope>NUCLEOTIDE SEQUENCE [LARGE SCALE GENOMIC DNA]</scope>
    <source>
        <strain evidence="5 6">11-183</strain>
    </source>
</reference>
<dbReference type="GO" id="GO:0018578">
    <property type="term" value="F:protocatechuate 3,4-dioxygenase activity"/>
    <property type="evidence" value="ECO:0007669"/>
    <property type="project" value="InterPro"/>
</dbReference>
<dbReference type="RefSeq" id="WP_075127614.1">
    <property type="nucleotide sequence ID" value="NZ_MSIE01000041.1"/>
</dbReference>
<keyword evidence="2 5" id="KW-0223">Dioxygenase</keyword>
<dbReference type="SUPFAM" id="SSF49482">
    <property type="entry name" value="Aromatic compound dioxygenase"/>
    <property type="match status" value="1"/>
</dbReference>
<dbReference type="AlphaFoldDB" id="A0A1Q8CM54"/>
<dbReference type="GO" id="GO:0008199">
    <property type="term" value="F:ferric iron binding"/>
    <property type="evidence" value="ECO:0007669"/>
    <property type="project" value="InterPro"/>
</dbReference>
<evidence type="ECO:0000313" key="5">
    <source>
        <dbReference type="EMBL" id="OLF15434.1"/>
    </source>
</evidence>